<dbReference type="Gene3D" id="1.25.40.20">
    <property type="entry name" value="Ankyrin repeat-containing domain"/>
    <property type="match status" value="1"/>
</dbReference>
<feature type="region of interest" description="Disordered" evidence="2">
    <location>
        <begin position="19"/>
        <end position="46"/>
    </location>
</feature>
<evidence type="ECO:0000256" key="1">
    <source>
        <dbReference type="PROSITE-ProRule" id="PRU00023"/>
    </source>
</evidence>
<dbReference type="SUPFAM" id="SSF48403">
    <property type="entry name" value="Ankyrin repeat"/>
    <property type="match status" value="1"/>
</dbReference>
<proteinExistence type="predicted"/>
<comment type="caution">
    <text evidence="3">The sequence shown here is derived from an EMBL/GenBank/DDBJ whole genome shotgun (WGS) entry which is preliminary data.</text>
</comment>
<dbReference type="InterPro" id="IPR002110">
    <property type="entry name" value="Ankyrin_rpt"/>
</dbReference>
<evidence type="ECO:0000313" key="4">
    <source>
        <dbReference type="Proteomes" id="UP001431783"/>
    </source>
</evidence>
<evidence type="ECO:0000256" key="2">
    <source>
        <dbReference type="SAM" id="MobiDB-lite"/>
    </source>
</evidence>
<reference evidence="3 4" key="1">
    <citation type="submission" date="2023-03" db="EMBL/GenBank/DDBJ databases">
        <title>Genome insight into feeding habits of ladybird beetles.</title>
        <authorList>
            <person name="Li H.-S."/>
            <person name="Huang Y.-H."/>
            <person name="Pang H."/>
        </authorList>
    </citation>
    <scope>NUCLEOTIDE SEQUENCE [LARGE SCALE GENOMIC DNA]</scope>
    <source>
        <strain evidence="3">SYSU_2023b</strain>
        <tissue evidence="3">Whole body</tissue>
    </source>
</reference>
<keyword evidence="4" id="KW-1185">Reference proteome</keyword>
<feature type="repeat" description="ANK" evidence="1">
    <location>
        <begin position="36"/>
        <end position="72"/>
    </location>
</feature>
<name>A0AAW1V9M7_9CUCU</name>
<gene>
    <name evidence="3" type="ORF">WA026_018253</name>
</gene>
<dbReference type="PROSITE" id="PS50088">
    <property type="entry name" value="ANK_REPEAT"/>
    <property type="match status" value="1"/>
</dbReference>
<organism evidence="3 4">
    <name type="scientific">Henosepilachna vigintioctopunctata</name>
    <dbReference type="NCBI Taxonomy" id="420089"/>
    <lineage>
        <taxon>Eukaryota</taxon>
        <taxon>Metazoa</taxon>
        <taxon>Ecdysozoa</taxon>
        <taxon>Arthropoda</taxon>
        <taxon>Hexapoda</taxon>
        <taxon>Insecta</taxon>
        <taxon>Pterygota</taxon>
        <taxon>Neoptera</taxon>
        <taxon>Endopterygota</taxon>
        <taxon>Coleoptera</taxon>
        <taxon>Polyphaga</taxon>
        <taxon>Cucujiformia</taxon>
        <taxon>Coccinelloidea</taxon>
        <taxon>Coccinellidae</taxon>
        <taxon>Epilachninae</taxon>
        <taxon>Epilachnini</taxon>
        <taxon>Henosepilachna</taxon>
    </lineage>
</organism>
<evidence type="ECO:0000313" key="3">
    <source>
        <dbReference type="EMBL" id="KAK9892054.1"/>
    </source>
</evidence>
<dbReference type="AlphaFoldDB" id="A0AAW1V9M7"/>
<dbReference type="Pfam" id="PF00023">
    <property type="entry name" value="Ank"/>
    <property type="match status" value="1"/>
</dbReference>
<dbReference type="Proteomes" id="UP001431783">
    <property type="component" value="Unassembled WGS sequence"/>
</dbReference>
<dbReference type="EMBL" id="JARQZJ010000132">
    <property type="protein sequence ID" value="KAK9892054.1"/>
    <property type="molecule type" value="Genomic_DNA"/>
</dbReference>
<sequence length="83" mass="9317">MPKDNSENKKYHQKYTKALEADPQLKGANPNIADADGHSPLHTLASQPETDKTRIFALLLVEYKANVNSTNNFEETPLYMAID</sequence>
<protein>
    <submittedName>
        <fullName evidence="3">Uncharacterized protein</fullName>
    </submittedName>
</protein>
<keyword evidence="1" id="KW-0040">ANK repeat</keyword>
<dbReference type="InterPro" id="IPR036770">
    <property type="entry name" value="Ankyrin_rpt-contain_sf"/>
</dbReference>
<accession>A0AAW1V9M7</accession>